<feature type="chain" id="PRO_5019306134" evidence="1">
    <location>
        <begin position="17"/>
        <end position="320"/>
    </location>
</feature>
<dbReference type="Proteomes" id="UP000283426">
    <property type="component" value="Unassembled WGS sequence"/>
</dbReference>
<accession>A0A412W9F0</accession>
<evidence type="ECO:0000313" key="2">
    <source>
        <dbReference type="EMBL" id="RGV22043.1"/>
    </source>
</evidence>
<dbReference type="Pfam" id="PF14717">
    <property type="entry name" value="DUF4465"/>
    <property type="match status" value="1"/>
</dbReference>
<comment type="caution">
    <text evidence="2">The sequence shown here is derived from an EMBL/GenBank/DDBJ whole genome shotgun (WGS) entry which is preliminary data.</text>
</comment>
<name>A0A412W9F0_9BACT</name>
<keyword evidence="1" id="KW-0732">Signal</keyword>
<protein>
    <submittedName>
        <fullName evidence="2">DUF4465 domain-containing protein</fullName>
    </submittedName>
</protein>
<proteinExistence type="predicted"/>
<reference evidence="2 3" key="1">
    <citation type="submission" date="2018-08" db="EMBL/GenBank/DDBJ databases">
        <title>A genome reference for cultivated species of the human gut microbiota.</title>
        <authorList>
            <person name="Zou Y."/>
            <person name="Xue W."/>
            <person name="Luo G."/>
        </authorList>
    </citation>
    <scope>NUCLEOTIDE SEQUENCE [LARGE SCALE GENOMIC DNA]</scope>
    <source>
        <strain evidence="2 3">AF14-6AC</strain>
    </source>
</reference>
<dbReference type="RefSeq" id="WP_118108320.1">
    <property type="nucleotide sequence ID" value="NZ_QRYW01000033.1"/>
</dbReference>
<dbReference type="PROSITE" id="PS51257">
    <property type="entry name" value="PROKAR_LIPOPROTEIN"/>
    <property type="match status" value="1"/>
</dbReference>
<evidence type="ECO:0000256" key="1">
    <source>
        <dbReference type="SAM" id="SignalP"/>
    </source>
</evidence>
<dbReference type="EMBL" id="QRYW01000033">
    <property type="protein sequence ID" value="RGV22043.1"/>
    <property type="molecule type" value="Genomic_DNA"/>
</dbReference>
<feature type="signal peptide" evidence="1">
    <location>
        <begin position="1"/>
        <end position="16"/>
    </location>
</feature>
<organism evidence="2 3">
    <name type="scientific">Odoribacter splanchnicus</name>
    <dbReference type="NCBI Taxonomy" id="28118"/>
    <lineage>
        <taxon>Bacteria</taxon>
        <taxon>Pseudomonadati</taxon>
        <taxon>Bacteroidota</taxon>
        <taxon>Bacteroidia</taxon>
        <taxon>Bacteroidales</taxon>
        <taxon>Odoribacteraceae</taxon>
        <taxon>Odoribacter</taxon>
    </lineage>
</organism>
<dbReference type="Gene3D" id="2.60.120.1350">
    <property type="entry name" value="Protein of unknown function DUF4465"/>
    <property type="match status" value="1"/>
</dbReference>
<evidence type="ECO:0000313" key="3">
    <source>
        <dbReference type="Proteomes" id="UP000283426"/>
    </source>
</evidence>
<dbReference type="InterPro" id="IPR027828">
    <property type="entry name" value="DUF4465"/>
</dbReference>
<gene>
    <name evidence="2" type="ORF">DWW24_14570</name>
</gene>
<sequence>MKKNFRFMAMAVVAMAATVFTGCSSDDDFLMESMDSVTTQTRSATWTSYEIDFTDVPAAYTASDKYGANLYSGSSSQITTGYIQQLGTTGTYIQFPINYLPQEWESGQPWRYEFHNGGLAVSNFTDITDGSYLNQCSVYNNGKAGYDNDKFVVAFGYSDWYNDPDTTYDKCAKIYLTDATGYRVTTVGSPVTGTAKSGCFNSVRVCNTTYGHLVMENGNAFTSGSLSSQNGWFKVRFIGFNANNVKTGTVDFYLANFDSSLTTISGLDNEIREGWQEVDLTGLGNNVSTVVINFVGSDTGNYGLNTPAYCALDNLSVSLN</sequence>
<dbReference type="AlphaFoldDB" id="A0A412W9F0"/>